<dbReference type="CDD" id="cd01335">
    <property type="entry name" value="Radical_SAM"/>
    <property type="match status" value="1"/>
</dbReference>
<keyword evidence="4" id="KW-0479">Metal-binding</keyword>
<dbReference type="GO" id="GO:0051539">
    <property type="term" value="F:4 iron, 4 sulfur cluster binding"/>
    <property type="evidence" value="ECO:0007669"/>
    <property type="project" value="UniProtKB-KW"/>
</dbReference>
<organism evidence="9 10">
    <name type="scientific">Magnetofaba australis IT-1</name>
    <dbReference type="NCBI Taxonomy" id="1434232"/>
    <lineage>
        <taxon>Bacteria</taxon>
        <taxon>Pseudomonadati</taxon>
        <taxon>Pseudomonadota</taxon>
        <taxon>Magnetococcia</taxon>
        <taxon>Magnetococcales</taxon>
        <taxon>Magnetococcaceae</taxon>
        <taxon>Magnetofaba</taxon>
    </lineage>
</organism>
<evidence type="ECO:0000256" key="5">
    <source>
        <dbReference type="ARBA" id="ARBA00023002"/>
    </source>
</evidence>
<feature type="domain" description="Radical SAM core" evidence="8">
    <location>
        <begin position="47"/>
        <end position="276"/>
    </location>
</feature>
<dbReference type="SFLD" id="SFLDG01387">
    <property type="entry name" value="BtrN-like_SPASM_domain_contain"/>
    <property type="match status" value="1"/>
</dbReference>
<dbReference type="Pfam" id="PF04055">
    <property type="entry name" value="Radical_SAM"/>
    <property type="match status" value="1"/>
</dbReference>
<protein>
    <submittedName>
        <fullName evidence="9">Putative Fe-S oxidoreductase</fullName>
    </submittedName>
</protein>
<keyword evidence="3" id="KW-0949">S-adenosyl-L-methionine</keyword>
<keyword evidence="10" id="KW-1185">Reference proteome</keyword>
<dbReference type="Pfam" id="PF13186">
    <property type="entry name" value="SPASM"/>
    <property type="match status" value="1"/>
</dbReference>
<reference evidence="9 10" key="1">
    <citation type="journal article" date="2016" name="BMC Genomics">
        <title>Combined genomic and structural analyses of a cultured magnetotactic bacterium reveals its niche adaptation to a dynamic environment.</title>
        <authorList>
            <person name="Araujo A.C."/>
            <person name="Morillo V."/>
            <person name="Cypriano J."/>
            <person name="Teixeira L.C."/>
            <person name="Leao P."/>
            <person name="Lyra S."/>
            <person name="Almeida L.G."/>
            <person name="Bazylinski D.A."/>
            <person name="Vasconcellos A.T."/>
            <person name="Abreu F."/>
            <person name="Lins U."/>
        </authorList>
    </citation>
    <scope>NUCLEOTIDE SEQUENCE [LARGE SCALE GENOMIC DNA]</scope>
    <source>
        <strain evidence="9 10">IT-1</strain>
    </source>
</reference>
<dbReference type="Gene3D" id="3.20.20.70">
    <property type="entry name" value="Aldolase class I"/>
    <property type="match status" value="1"/>
</dbReference>
<dbReference type="GO" id="GO:0046872">
    <property type="term" value="F:metal ion binding"/>
    <property type="evidence" value="ECO:0007669"/>
    <property type="project" value="UniProtKB-KW"/>
</dbReference>
<keyword evidence="6" id="KW-0408">Iron</keyword>
<dbReference type="Proteomes" id="UP000194003">
    <property type="component" value="Unassembled WGS sequence"/>
</dbReference>
<dbReference type="AlphaFoldDB" id="A0A1Y2K3T4"/>
<dbReference type="EMBL" id="LVJN01000019">
    <property type="protein sequence ID" value="OSM03990.1"/>
    <property type="molecule type" value="Genomic_DNA"/>
</dbReference>
<dbReference type="InterPro" id="IPR013785">
    <property type="entry name" value="Aldolase_TIM"/>
</dbReference>
<dbReference type="InterPro" id="IPR050377">
    <property type="entry name" value="Radical_SAM_PqqE_MftC-like"/>
</dbReference>
<accession>A0A1Y2K3T4</accession>
<dbReference type="PANTHER" id="PTHR11228">
    <property type="entry name" value="RADICAL SAM DOMAIN PROTEIN"/>
    <property type="match status" value="1"/>
</dbReference>
<comment type="caution">
    <text evidence="9">The sequence shown here is derived from an EMBL/GenBank/DDBJ whole genome shotgun (WGS) entry which is preliminary data.</text>
</comment>
<evidence type="ECO:0000256" key="1">
    <source>
        <dbReference type="ARBA" id="ARBA00001966"/>
    </source>
</evidence>
<dbReference type="PROSITE" id="PS01305">
    <property type="entry name" value="MOAA_NIFB_PQQE"/>
    <property type="match status" value="1"/>
</dbReference>
<dbReference type="STRING" id="1434232.MAIT1_03762"/>
<dbReference type="InterPro" id="IPR023885">
    <property type="entry name" value="4Fe4S-binding_SPASM_dom"/>
</dbReference>
<evidence type="ECO:0000259" key="8">
    <source>
        <dbReference type="PROSITE" id="PS51918"/>
    </source>
</evidence>
<comment type="cofactor">
    <cofactor evidence="1">
        <name>[4Fe-4S] cluster</name>
        <dbReference type="ChEBI" id="CHEBI:49883"/>
    </cofactor>
</comment>
<dbReference type="SFLD" id="SFLDG01067">
    <property type="entry name" value="SPASM/twitch_domain_containing"/>
    <property type="match status" value="1"/>
</dbReference>
<dbReference type="InterPro" id="IPR058240">
    <property type="entry name" value="rSAM_sf"/>
</dbReference>
<evidence type="ECO:0000256" key="3">
    <source>
        <dbReference type="ARBA" id="ARBA00022691"/>
    </source>
</evidence>
<dbReference type="InterPro" id="IPR007197">
    <property type="entry name" value="rSAM"/>
</dbReference>
<keyword evidence="2" id="KW-0004">4Fe-4S</keyword>
<keyword evidence="5" id="KW-0560">Oxidoreductase</keyword>
<name>A0A1Y2K3T4_9PROT</name>
<dbReference type="GO" id="GO:0016491">
    <property type="term" value="F:oxidoreductase activity"/>
    <property type="evidence" value="ECO:0007669"/>
    <property type="project" value="UniProtKB-KW"/>
</dbReference>
<keyword evidence="7" id="KW-0411">Iron-sulfur</keyword>
<gene>
    <name evidence="9" type="ORF">MAIT1_03762</name>
</gene>
<dbReference type="PANTHER" id="PTHR11228:SF7">
    <property type="entry name" value="PQQA PEPTIDE CYCLASE"/>
    <property type="match status" value="1"/>
</dbReference>
<evidence type="ECO:0000313" key="10">
    <source>
        <dbReference type="Proteomes" id="UP000194003"/>
    </source>
</evidence>
<dbReference type="GO" id="GO:0032324">
    <property type="term" value="P:molybdopterin cofactor biosynthetic process"/>
    <property type="evidence" value="ECO:0007669"/>
    <property type="project" value="UniProtKB-ARBA"/>
</dbReference>
<dbReference type="SMART" id="SM00729">
    <property type="entry name" value="Elp3"/>
    <property type="match status" value="1"/>
</dbReference>
<dbReference type="InterPro" id="IPR000385">
    <property type="entry name" value="MoaA_NifB_PqqE_Fe-S-bd_CS"/>
</dbReference>
<dbReference type="SFLD" id="SFLDS00029">
    <property type="entry name" value="Radical_SAM"/>
    <property type="match status" value="1"/>
</dbReference>
<evidence type="ECO:0000256" key="7">
    <source>
        <dbReference type="ARBA" id="ARBA00023014"/>
    </source>
</evidence>
<proteinExistence type="predicted"/>
<dbReference type="SUPFAM" id="SSF102114">
    <property type="entry name" value="Radical SAM enzymes"/>
    <property type="match status" value="1"/>
</dbReference>
<evidence type="ECO:0000256" key="2">
    <source>
        <dbReference type="ARBA" id="ARBA00022485"/>
    </source>
</evidence>
<evidence type="ECO:0000256" key="6">
    <source>
        <dbReference type="ARBA" id="ARBA00023004"/>
    </source>
</evidence>
<dbReference type="PROSITE" id="PS51918">
    <property type="entry name" value="RADICAL_SAM"/>
    <property type="match status" value="1"/>
</dbReference>
<sequence length="346" mass="39459">MAFRARATLFYALSREILMGQPRENPFKPIYAACNSGNSAHKLANLPDAPRYIDIELTNTCNFRCLMCPTGTHMQQRDSGFMSEETFNRVLEQIAPYKIPLRFIRWGEPTLHKQFVEFLTRAKALGIPLHMNTNGSKMDDALMDALLAIPLDSIKFSFQGVDAPSYEEMRNTDFFAELMDVIKALHAKRGDGRFPYLHVSTTITYEDAERVAAFRAAIEPYADMVTVGRTILEHMDPKSMRCSQKDLDTLLRLKDAESVVKKHPECPEVFDKLSINWDGSVSACCGDFDQQMVVGDINAQSLDAIWRSEQLNRYREMLAQMRHDELPLCRTCYDYMGLQTPGLQQT</sequence>
<evidence type="ECO:0000313" key="9">
    <source>
        <dbReference type="EMBL" id="OSM03990.1"/>
    </source>
</evidence>
<evidence type="ECO:0000256" key="4">
    <source>
        <dbReference type="ARBA" id="ARBA00022723"/>
    </source>
</evidence>
<dbReference type="InterPro" id="IPR034391">
    <property type="entry name" value="AdoMet-like_SPASM_containing"/>
</dbReference>
<dbReference type="InterPro" id="IPR006638">
    <property type="entry name" value="Elp3/MiaA/NifB-like_rSAM"/>
</dbReference>